<gene>
    <name evidence="6" type="primary">rph</name>
    <name evidence="9" type="ORF">DCC88_01565</name>
</gene>
<evidence type="ECO:0000256" key="1">
    <source>
        <dbReference type="ARBA" id="ARBA00006678"/>
    </source>
</evidence>
<evidence type="ECO:0000313" key="10">
    <source>
        <dbReference type="Proteomes" id="UP000253934"/>
    </source>
</evidence>
<dbReference type="SUPFAM" id="SSF54211">
    <property type="entry name" value="Ribosomal protein S5 domain 2-like"/>
    <property type="match status" value="1"/>
</dbReference>
<evidence type="ECO:0000256" key="4">
    <source>
        <dbReference type="ARBA" id="ARBA00022694"/>
    </source>
</evidence>
<dbReference type="PANTHER" id="PTHR11953:SF0">
    <property type="entry name" value="EXOSOME COMPLEX COMPONENT RRP41"/>
    <property type="match status" value="1"/>
</dbReference>
<dbReference type="RefSeq" id="WP_338636796.1">
    <property type="nucleotide sequence ID" value="NZ_CP146516.1"/>
</dbReference>
<dbReference type="PROSITE" id="PS01277">
    <property type="entry name" value="RIBONUCLEASE_PH"/>
    <property type="match status" value="1"/>
</dbReference>
<keyword evidence="4 6" id="KW-0819">tRNA processing</keyword>
<comment type="subunit">
    <text evidence="6">Homohexameric ring arranged as a trimer of dimers.</text>
</comment>
<name>A0A369KUS6_9BACT</name>
<organism evidence="9 10">
    <name type="scientific">Spirobacillus cienkowskii</name>
    <dbReference type="NCBI Taxonomy" id="495820"/>
    <lineage>
        <taxon>Bacteria</taxon>
        <taxon>Pseudomonadati</taxon>
        <taxon>Bdellovibrionota</taxon>
        <taxon>Oligoflexia</taxon>
        <taxon>Silvanigrellales</taxon>
        <taxon>Spirobacillus</taxon>
    </lineage>
</organism>
<proteinExistence type="inferred from homology"/>
<keyword evidence="10" id="KW-1185">Reference proteome</keyword>
<dbReference type="NCBIfam" id="TIGR01966">
    <property type="entry name" value="RNasePH"/>
    <property type="match status" value="1"/>
</dbReference>
<feature type="domain" description="Exoribonuclease phosphorolytic" evidence="7">
    <location>
        <begin position="13"/>
        <end position="142"/>
    </location>
</feature>
<evidence type="ECO:0000256" key="5">
    <source>
        <dbReference type="ARBA" id="ARBA00022884"/>
    </source>
</evidence>
<keyword evidence="6 9" id="KW-0808">Transferase</keyword>
<dbReference type="InterPro" id="IPR015847">
    <property type="entry name" value="ExoRNase_PH_dom2"/>
</dbReference>
<protein>
    <recommendedName>
        <fullName evidence="6">Ribonuclease PH</fullName>
        <shortName evidence="6">RNase PH</shortName>
        <ecNumber evidence="6">2.7.7.56</ecNumber>
    </recommendedName>
    <alternativeName>
        <fullName evidence="6">tRNA nucleotidyltransferase</fullName>
    </alternativeName>
</protein>
<keyword evidence="3 6" id="KW-0820">tRNA-binding</keyword>
<feature type="domain" description="Exoribonuclease phosphorolytic" evidence="8">
    <location>
        <begin position="159"/>
        <end position="225"/>
    </location>
</feature>
<comment type="caution">
    <text evidence="9">The sequence shown here is derived from an EMBL/GenBank/DDBJ whole genome shotgun (WGS) entry which is preliminary data.</text>
</comment>
<dbReference type="Pfam" id="PF01138">
    <property type="entry name" value="RNase_PH"/>
    <property type="match status" value="1"/>
</dbReference>
<keyword evidence="2 6" id="KW-0698">rRNA processing</keyword>
<dbReference type="InterPro" id="IPR001247">
    <property type="entry name" value="ExoRNase_PH_dom1"/>
</dbReference>
<dbReference type="Pfam" id="PF03725">
    <property type="entry name" value="RNase_PH_C"/>
    <property type="match status" value="1"/>
</dbReference>
<keyword evidence="5" id="KW-0694">RNA-binding</keyword>
<dbReference type="AlphaFoldDB" id="A0A369KUS6"/>
<dbReference type="HAMAP" id="MF_00564">
    <property type="entry name" value="RNase_PH"/>
    <property type="match status" value="1"/>
</dbReference>
<dbReference type="InterPro" id="IPR027408">
    <property type="entry name" value="PNPase/RNase_PH_dom_sf"/>
</dbReference>
<dbReference type="InterPro" id="IPR020568">
    <property type="entry name" value="Ribosomal_Su5_D2-typ_SF"/>
</dbReference>
<evidence type="ECO:0000256" key="6">
    <source>
        <dbReference type="HAMAP-Rule" id="MF_00564"/>
    </source>
</evidence>
<evidence type="ECO:0000256" key="3">
    <source>
        <dbReference type="ARBA" id="ARBA00022555"/>
    </source>
</evidence>
<comment type="catalytic activity">
    <reaction evidence="6">
        <text>tRNA(n+1) + phosphate = tRNA(n) + a ribonucleoside 5'-diphosphate</text>
        <dbReference type="Rhea" id="RHEA:10628"/>
        <dbReference type="Rhea" id="RHEA-COMP:17343"/>
        <dbReference type="Rhea" id="RHEA-COMP:17344"/>
        <dbReference type="ChEBI" id="CHEBI:43474"/>
        <dbReference type="ChEBI" id="CHEBI:57930"/>
        <dbReference type="ChEBI" id="CHEBI:173114"/>
        <dbReference type="EC" id="2.7.7.56"/>
    </reaction>
</comment>
<dbReference type="InterPro" id="IPR036345">
    <property type="entry name" value="ExoRNase_PH_dom2_sf"/>
</dbReference>
<keyword evidence="6 9" id="KW-0548">Nucleotidyltransferase</keyword>
<dbReference type="GO" id="GO:0016075">
    <property type="term" value="P:rRNA catabolic process"/>
    <property type="evidence" value="ECO:0007669"/>
    <property type="project" value="UniProtKB-UniRule"/>
</dbReference>
<dbReference type="GO" id="GO:0008033">
    <property type="term" value="P:tRNA processing"/>
    <property type="evidence" value="ECO:0007669"/>
    <property type="project" value="UniProtKB-UniRule"/>
</dbReference>
<dbReference type="PANTHER" id="PTHR11953">
    <property type="entry name" value="EXOSOME COMPLEX COMPONENT"/>
    <property type="match status" value="1"/>
</dbReference>
<dbReference type="GO" id="GO:0009022">
    <property type="term" value="F:tRNA nucleotidyltransferase activity"/>
    <property type="evidence" value="ECO:0007669"/>
    <property type="project" value="UniProtKB-UniRule"/>
</dbReference>
<feature type="binding site" evidence="6">
    <location>
        <begin position="126"/>
        <end position="128"/>
    </location>
    <ligand>
        <name>phosphate</name>
        <dbReference type="ChEBI" id="CHEBI:43474"/>
        <note>substrate</note>
    </ligand>
</feature>
<evidence type="ECO:0000259" key="7">
    <source>
        <dbReference type="Pfam" id="PF01138"/>
    </source>
</evidence>
<sequence>MMSLRTLGRSPSQARPIKITPKYLKNPAGSVLVEYGETKVLCSASIEDTLPNWMRGTRGQGWVTAEYSLLPASTQDRTRRERQNLSGRTQEIQRLIGRSLRAVVDLKLLGERTIIVDCDVIQADGGTRTASITGGYIALKLAIESLIKQNKLKNNPLRDAVAAISLGVFEDQVFVDLDYQEDLKADVDLNVVMTASGQLLEVQGSAEKRPFTRENLNKMLDLASSSLQEIFDEQNAALA</sequence>
<dbReference type="GO" id="GO:0000049">
    <property type="term" value="F:tRNA binding"/>
    <property type="evidence" value="ECO:0007669"/>
    <property type="project" value="UniProtKB-UniRule"/>
</dbReference>
<dbReference type="SUPFAM" id="SSF55666">
    <property type="entry name" value="Ribonuclease PH domain 2-like"/>
    <property type="match status" value="1"/>
</dbReference>
<dbReference type="GO" id="GO:0000175">
    <property type="term" value="F:3'-5'-RNA exonuclease activity"/>
    <property type="evidence" value="ECO:0007669"/>
    <property type="project" value="UniProtKB-UniRule"/>
</dbReference>
<evidence type="ECO:0000256" key="2">
    <source>
        <dbReference type="ARBA" id="ARBA00022552"/>
    </source>
</evidence>
<comment type="similarity">
    <text evidence="1 6">Belongs to the RNase PH family.</text>
</comment>
<dbReference type="InterPro" id="IPR018336">
    <property type="entry name" value="RNase_PH_CS"/>
</dbReference>
<dbReference type="FunFam" id="3.30.230.70:FF:000003">
    <property type="entry name" value="Ribonuclease PH"/>
    <property type="match status" value="1"/>
</dbReference>
<evidence type="ECO:0000259" key="8">
    <source>
        <dbReference type="Pfam" id="PF03725"/>
    </source>
</evidence>
<reference evidence="9" key="1">
    <citation type="submission" date="2018-04" db="EMBL/GenBank/DDBJ databases">
        <title>Draft genome sequence of the Candidatus Spirobacillus cienkowskii, a pathogen of freshwater Daphnia species, reconstructed from hemolymph metagenomic reads.</title>
        <authorList>
            <person name="Bresciani L."/>
            <person name="Lemos L.N."/>
            <person name="Wale N."/>
            <person name="Lin J.Y."/>
            <person name="Fernandes G.R."/>
            <person name="Duffy M.A."/>
            <person name="Rodrigues J.M."/>
        </authorList>
    </citation>
    <scope>NUCLEOTIDE SEQUENCE [LARGE SCALE GENOMIC DNA]</scope>
    <source>
        <strain evidence="9">Binning01</strain>
    </source>
</reference>
<dbReference type="Gene3D" id="3.30.230.70">
    <property type="entry name" value="GHMP Kinase, N-terminal domain"/>
    <property type="match status" value="1"/>
</dbReference>
<dbReference type="GO" id="GO:0031125">
    <property type="term" value="P:rRNA 3'-end processing"/>
    <property type="evidence" value="ECO:0007669"/>
    <property type="project" value="UniProtKB-ARBA"/>
</dbReference>
<dbReference type="InterPro" id="IPR002381">
    <property type="entry name" value="RNase_PH_bac-type"/>
</dbReference>
<comment type="function">
    <text evidence="6">Phosphorolytic 3'-5' exoribonuclease that plays an important role in tRNA 3'-end maturation. Removes nucleotide residues following the 3'-CCA terminus of tRNAs; can also add nucleotides to the ends of RNA molecules by using nucleoside diphosphates as substrates, but this may not be physiologically important. Probably plays a role in initiation of 16S rRNA degradation (leading to ribosome degradation) during starvation.</text>
</comment>
<dbReference type="EC" id="2.7.7.56" evidence="6"/>
<dbReference type="CDD" id="cd11362">
    <property type="entry name" value="RNase_PH_bact"/>
    <property type="match status" value="1"/>
</dbReference>
<dbReference type="InterPro" id="IPR050080">
    <property type="entry name" value="RNase_PH"/>
</dbReference>
<evidence type="ECO:0000313" key="9">
    <source>
        <dbReference type="EMBL" id="RDB37110.1"/>
    </source>
</evidence>
<feature type="binding site" evidence="6">
    <location>
        <position position="88"/>
    </location>
    <ligand>
        <name>phosphate</name>
        <dbReference type="ChEBI" id="CHEBI:43474"/>
        <note>substrate</note>
    </ligand>
</feature>
<accession>A0A369KUS6</accession>
<dbReference type="Proteomes" id="UP000253934">
    <property type="component" value="Unassembled WGS sequence"/>
</dbReference>
<dbReference type="EMBL" id="QOVW01000008">
    <property type="protein sequence ID" value="RDB37110.1"/>
    <property type="molecule type" value="Genomic_DNA"/>
</dbReference>